<sequence length="756" mass="86347">MYQRLNNFTLRFAEKIGVIYTLSQNAPNHIMKVDEEGLYVETQDSRNKFANGEKGSSYSIVKREWVLGSLDKLVENKVCESHDLHEYGMRHSFLIAFLAALPFVEIDRSLSSPAVRLKKYTTADLDPVNFTSLSSNSADKKLESPFIKLIYDMLKYIDDETEKEKRETLLEVIFLTTVSSTSGTVITESVANRRLSDALKWLQNSKLVDQDINVIVSPERGKSPSSFWWVNQGQSAKAETAGGFLWAPKRAKNGAALAHHTDLVKAKSGDVVFAYSNSAIRYICIVEEEVQSASKPSSLATGQWEEDGNLLKVGYFPLETPIQRNDIPEPWRLQEEGPFDRNGNVKQGYFFQTSNDFALKVLEKFSEMLPGELLGVLPTASESRGEETNLMTFDSDSNLISHIYSYITNKGFYFTKESITNFYLCLKTKPFIILSGISGTGKTKIVQLFAESIGATEDNGQFKLIPVRPDWSDGSDLIGYEDIKGDFKPGPFTKVLVEANLPENQNKPYFILLDEMNLARVEYYFSDLLSVMESREKINDQYISSPVIDREEVGKLMLRNNVYIIGTVNMDETTYPFSPKVLDRANTIEYNEVQLENFSIYENILEVTSVTIANEQLAGKFITLKDAFSEHEQLIREITDWLVRLNQILEKIKLHFGYRVRDEVCFYMIYNEQGQLIPREQAFDLQLHQKILPRISGNDYQTQAILKELFSFCTNHMWDENLAYSLLNESRFPKSAEKIEDMIMKIEKDGFTSFWG</sequence>
<dbReference type="GO" id="GO:0016887">
    <property type="term" value="F:ATP hydrolysis activity"/>
    <property type="evidence" value="ECO:0007669"/>
    <property type="project" value="InterPro"/>
</dbReference>
<dbReference type="PANTHER" id="PTHR37291">
    <property type="entry name" value="5-METHYLCYTOSINE-SPECIFIC RESTRICTION ENZYME B"/>
    <property type="match status" value="1"/>
</dbReference>
<comment type="caution">
    <text evidence="2">The sequence shown here is derived from an EMBL/GenBank/DDBJ whole genome shotgun (WGS) entry which is preliminary data.</text>
</comment>
<proteinExistence type="predicted"/>
<feature type="domain" description="ATPase dynein-related AAA" evidence="1">
    <location>
        <begin position="432"/>
        <end position="572"/>
    </location>
</feature>
<dbReference type="GO" id="GO:0005524">
    <property type="term" value="F:ATP binding"/>
    <property type="evidence" value="ECO:0007669"/>
    <property type="project" value="InterPro"/>
</dbReference>
<dbReference type="PANTHER" id="PTHR37291:SF1">
    <property type="entry name" value="TYPE IV METHYL-DIRECTED RESTRICTION ENZYME ECOKMCRB SUBUNIT"/>
    <property type="match status" value="1"/>
</dbReference>
<dbReference type="Gene3D" id="3.40.50.300">
    <property type="entry name" value="P-loop containing nucleotide triphosphate hydrolases"/>
    <property type="match status" value="1"/>
</dbReference>
<organism evidence="2 3">
    <name type="scientific">Lederbergia citrisecunda</name>
    <dbReference type="NCBI Taxonomy" id="2833583"/>
    <lineage>
        <taxon>Bacteria</taxon>
        <taxon>Bacillati</taxon>
        <taxon>Bacillota</taxon>
        <taxon>Bacilli</taxon>
        <taxon>Bacillales</taxon>
        <taxon>Bacillaceae</taxon>
        <taxon>Lederbergia</taxon>
    </lineage>
</organism>
<keyword evidence="3" id="KW-1185">Reference proteome</keyword>
<dbReference type="RefSeq" id="WP_213111799.1">
    <property type="nucleotide sequence ID" value="NZ_JAGYPJ010000001.1"/>
</dbReference>
<dbReference type="EMBL" id="JAGYPJ010000001">
    <property type="protein sequence ID" value="MBS4201310.1"/>
    <property type="molecule type" value="Genomic_DNA"/>
</dbReference>
<dbReference type="Proteomes" id="UP000682713">
    <property type="component" value="Unassembled WGS sequence"/>
</dbReference>
<protein>
    <submittedName>
        <fullName evidence="2">AAA family ATPase</fullName>
    </submittedName>
</protein>
<evidence type="ECO:0000313" key="2">
    <source>
        <dbReference type="EMBL" id="MBS4201310.1"/>
    </source>
</evidence>
<evidence type="ECO:0000259" key="1">
    <source>
        <dbReference type="Pfam" id="PF07728"/>
    </source>
</evidence>
<dbReference type="InterPro" id="IPR011704">
    <property type="entry name" value="ATPase_dyneun-rel_AAA"/>
</dbReference>
<dbReference type="AlphaFoldDB" id="A0A942TPF8"/>
<reference evidence="2 3" key="1">
    <citation type="submission" date="2021-05" db="EMBL/GenBank/DDBJ databases">
        <title>Novel Bacillus species.</title>
        <authorList>
            <person name="Liu G."/>
        </authorList>
    </citation>
    <scope>NUCLEOTIDE SEQUENCE [LARGE SCALE GENOMIC DNA]</scope>
    <source>
        <strain evidence="2 3">FJAT-49732</strain>
    </source>
</reference>
<evidence type="ECO:0000313" key="3">
    <source>
        <dbReference type="Proteomes" id="UP000682713"/>
    </source>
</evidence>
<name>A0A942TPF8_9BACI</name>
<gene>
    <name evidence="2" type="ORF">KHA93_16865</name>
</gene>
<dbReference type="InterPro" id="IPR027417">
    <property type="entry name" value="P-loop_NTPase"/>
</dbReference>
<dbReference type="InterPro" id="IPR052934">
    <property type="entry name" value="Methyl-DNA_Rec/Restrict_Enz"/>
</dbReference>
<accession>A0A942TPF8</accession>
<dbReference type="SUPFAM" id="SSF52540">
    <property type="entry name" value="P-loop containing nucleoside triphosphate hydrolases"/>
    <property type="match status" value="1"/>
</dbReference>
<dbReference type="Pfam" id="PF07728">
    <property type="entry name" value="AAA_5"/>
    <property type="match status" value="1"/>
</dbReference>